<protein>
    <submittedName>
        <fullName evidence="1">Uncharacterized protein</fullName>
    </submittedName>
</protein>
<keyword evidence="2" id="KW-1185">Reference proteome</keyword>
<evidence type="ECO:0000313" key="2">
    <source>
        <dbReference type="Proteomes" id="UP001140453"/>
    </source>
</evidence>
<accession>A0A9W8YP02</accession>
<evidence type="ECO:0000313" key="1">
    <source>
        <dbReference type="EMBL" id="KAJ4389170.1"/>
    </source>
</evidence>
<reference evidence="1" key="1">
    <citation type="submission" date="2022-10" db="EMBL/GenBank/DDBJ databases">
        <title>Tapping the CABI collections for fungal endophytes: first genome assemblies for Collariella, Neodidymelliopsis, Ascochyta clinopodiicola, Didymella pomorum, Didymosphaeria variabile, Neocosmospora piperis and Neocucurbitaria cava.</title>
        <authorList>
            <person name="Hill R."/>
        </authorList>
    </citation>
    <scope>NUCLEOTIDE SEQUENCE</scope>
    <source>
        <strain evidence="1">IMI 355082</strain>
    </source>
</reference>
<dbReference type="AlphaFoldDB" id="A0A9W8YP02"/>
<organism evidence="1 2">
    <name type="scientific">Gnomoniopsis smithogilvyi</name>
    <dbReference type="NCBI Taxonomy" id="1191159"/>
    <lineage>
        <taxon>Eukaryota</taxon>
        <taxon>Fungi</taxon>
        <taxon>Dikarya</taxon>
        <taxon>Ascomycota</taxon>
        <taxon>Pezizomycotina</taxon>
        <taxon>Sordariomycetes</taxon>
        <taxon>Sordariomycetidae</taxon>
        <taxon>Diaporthales</taxon>
        <taxon>Gnomoniaceae</taxon>
        <taxon>Gnomoniopsis</taxon>
    </lineage>
</organism>
<gene>
    <name evidence="1" type="ORF">N0V93_006633</name>
</gene>
<dbReference type="EMBL" id="JAPEVB010000004">
    <property type="protein sequence ID" value="KAJ4389170.1"/>
    <property type="molecule type" value="Genomic_DNA"/>
</dbReference>
<sequence length="74" mass="8017">MPPTLLIRQTAMTTVEPRSSIALCPSVAVARSLQLECGGVSGGSVIRIWDARKCAAYRHATRNLGSWQYIGKSK</sequence>
<proteinExistence type="predicted"/>
<dbReference type="Proteomes" id="UP001140453">
    <property type="component" value="Unassembled WGS sequence"/>
</dbReference>
<comment type="caution">
    <text evidence="1">The sequence shown here is derived from an EMBL/GenBank/DDBJ whole genome shotgun (WGS) entry which is preliminary data.</text>
</comment>
<name>A0A9W8YP02_9PEZI</name>